<feature type="domain" description="SIS" evidence="2">
    <location>
        <begin position="193"/>
        <end position="329"/>
    </location>
</feature>
<keyword evidence="1" id="KW-0677">Repeat</keyword>
<dbReference type="EMBL" id="MPJC01000014">
    <property type="protein sequence ID" value="OKA19099.1"/>
    <property type="molecule type" value="Genomic_DNA"/>
</dbReference>
<dbReference type="PROSITE" id="PS51464">
    <property type="entry name" value="SIS"/>
    <property type="match status" value="2"/>
</dbReference>
<proteinExistence type="predicted"/>
<dbReference type="InterPro" id="IPR035490">
    <property type="entry name" value="GlmS/FrlB_SIS"/>
</dbReference>
<dbReference type="PANTHER" id="PTHR10937">
    <property type="entry name" value="GLUCOSAMINE--FRUCTOSE-6-PHOSPHATE AMINOTRANSFERASE, ISOMERIZING"/>
    <property type="match status" value="1"/>
</dbReference>
<accession>A0A1Q4KE71</accession>
<dbReference type="GO" id="GO:0097367">
    <property type="term" value="F:carbohydrate derivative binding"/>
    <property type="evidence" value="ECO:0007669"/>
    <property type="project" value="InterPro"/>
</dbReference>
<evidence type="ECO:0000313" key="6">
    <source>
        <dbReference type="Proteomes" id="UP000186677"/>
    </source>
</evidence>
<evidence type="ECO:0000256" key="1">
    <source>
        <dbReference type="ARBA" id="ARBA00022737"/>
    </source>
</evidence>
<evidence type="ECO:0000313" key="4">
    <source>
        <dbReference type="EMBL" id="OKA20931.1"/>
    </source>
</evidence>
<dbReference type="InterPro" id="IPR035466">
    <property type="entry name" value="GlmS/AgaS_SIS"/>
</dbReference>
<reference evidence="3 6" key="2">
    <citation type="submission" date="2016-11" db="EMBL/GenBank/DDBJ databases">
        <title>Draft genome of Pseudomonas versuta A4R1.5.</title>
        <authorList>
            <person name="See-Too W.-S."/>
        </authorList>
    </citation>
    <scope>NUCLEOTIDE SEQUENCE [LARGE SCALE GENOMIC DNA]</scope>
    <source>
        <strain evidence="3 6">A4R1.5</strain>
    </source>
</reference>
<comment type="caution">
    <text evidence="4">The sequence shown here is derived from an EMBL/GenBank/DDBJ whole genome shotgun (WGS) entry which is preliminary data.</text>
</comment>
<accession>A0A0M4QKB0</accession>
<dbReference type="PANTHER" id="PTHR10937:SF8">
    <property type="entry name" value="AMINOTRANSFERASE-RELATED"/>
    <property type="match status" value="1"/>
</dbReference>
<reference evidence="4 5" key="1">
    <citation type="submission" date="2016-11" db="EMBL/GenBank/DDBJ databases">
        <title>Draft genome of Pseudomonas versuta A4R1.12.</title>
        <authorList>
            <person name="See-Too W.-S."/>
        </authorList>
    </citation>
    <scope>NUCLEOTIDE SEQUENCE [LARGE SCALE GENOMIC DNA]</scope>
    <source>
        <strain evidence="4 5">A4R1.12</strain>
    </source>
</reference>
<dbReference type="KEGG" id="ppsy:AOC04_06235"/>
<dbReference type="CDD" id="cd05008">
    <property type="entry name" value="SIS_GlmS_GlmD_1"/>
    <property type="match status" value="1"/>
</dbReference>
<organism evidence="4 5">
    <name type="scientific">Pseudomonas versuta</name>
    <dbReference type="NCBI Taxonomy" id="1788301"/>
    <lineage>
        <taxon>Bacteria</taxon>
        <taxon>Pseudomonadati</taxon>
        <taxon>Pseudomonadota</taxon>
        <taxon>Gammaproteobacteria</taxon>
        <taxon>Pseudomonadales</taxon>
        <taxon>Pseudomonadaceae</taxon>
        <taxon>Pseudomonas</taxon>
    </lineage>
</organism>
<dbReference type="CDD" id="cd05009">
    <property type="entry name" value="SIS_GlmS_GlmD_2"/>
    <property type="match status" value="1"/>
</dbReference>
<evidence type="ECO:0000259" key="2">
    <source>
        <dbReference type="PROSITE" id="PS51464"/>
    </source>
</evidence>
<evidence type="ECO:0000313" key="3">
    <source>
        <dbReference type="EMBL" id="OKA19099.1"/>
    </source>
</evidence>
<sequence length="339" mass="35926">MLNEVQAIPDVLRRMLDDDAAVLDLAARWAVDQPGLFVSVARGSSAHAAEYFHHAAMRQLGIASFAVPLSLVSLTPAPLQLANACALGFSQSGKSPDLVDSLRYLKQRGARTTAIVNTPDSALAAVADNAILLPAGNEVSVAATKSCVAMMMASVQSIAFLSHHRGHGKALLEALAQLPDQMSAALDLDWSAALELLLNSDTAMVVGRGGALPMAREAALKLQETCAIQTACYSSAEVRHGPMEIIAPGYPLVVFAPNGPEQGETLLFADAMRERGAKVLVIGPAKTEGVDLPYVTTQHPLLEPFTLIQSFYGVAEALAIARGRNPDQPQFLQKVTETR</sequence>
<dbReference type="Pfam" id="PF01380">
    <property type="entry name" value="SIS"/>
    <property type="match status" value="2"/>
</dbReference>
<keyword evidence="6" id="KW-1185">Reference proteome</keyword>
<dbReference type="Proteomes" id="UP000186677">
    <property type="component" value="Unassembled WGS sequence"/>
</dbReference>
<dbReference type="AlphaFoldDB" id="A0A0M4QKB0"/>
<protein>
    <submittedName>
        <fullName evidence="4">Iron dicitrate transport regulator FecR</fullName>
    </submittedName>
</protein>
<name>A0A0M4QKB0_9PSED</name>
<dbReference type="Gene3D" id="3.40.50.10490">
    <property type="entry name" value="Glucose-6-phosphate isomerase like protein, domain 1"/>
    <property type="match status" value="2"/>
</dbReference>
<dbReference type="SUPFAM" id="SSF53697">
    <property type="entry name" value="SIS domain"/>
    <property type="match status" value="1"/>
</dbReference>
<feature type="domain" description="SIS" evidence="2">
    <location>
        <begin position="27"/>
        <end position="169"/>
    </location>
</feature>
<dbReference type="Proteomes" id="UP000185990">
    <property type="component" value="Unassembled WGS sequence"/>
</dbReference>
<dbReference type="InterPro" id="IPR046348">
    <property type="entry name" value="SIS_dom_sf"/>
</dbReference>
<dbReference type="EMBL" id="MPJD01000025">
    <property type="protein sequence ID" value="OKA20931.1"/>
    <property type="molecule type" value="Genomic_DNA"/>
</dbReference>
<gene>
    <name evidence="3" type="ORF">BOH73_18280</name>
    <name evidence="4" type="ORF">BOH74_16380</name>
</gene>
<evidence type="ECO:0000313" key="5">
    <source>
        <dbReference type="Proteomes" id="UP000185990"/>
    </source>
</evidence>
<dbReference type="InterPro" id="IPR001347">
    <property type="entry name" value="SIS_dom"/>
</dbReference>
<dbReference type="GO" id="GO:1901135">
    <property type="term" value="P:carbohydrate derivative metabolic process"/>
    <property type="evidence" value="ECO:0007669"/>
    <property type="project" value="InterPro"/>
</dbReference>